<protein>
    <submittedName>
        <fullName evidence="1">Uncharacterized protein</fullName>
    </submittedName>
</protein>
<evidence type="ECO:0000313" key="1">
    <source>
        <dbReference type="EMBL" id="AWD90731.1"/>
    </source>
</evidence>
<reference evidence="2" key="1">
    <citation type="submission" date="2018-03" db="EMBL/GenBank/DDBJ databases">
        <title>Phage therapy in agriculture - a green tech approach to combat plant pathogenic bacteria.</title>
        <authorList>
            <person name="Djurhuus A.M."/>
            <person name="Carstens A.B."/>
            <person name="Hansen L.H."/>
        </authorList>
    </citation>
    <scope>NUCLEOTIDE SEQUENCE [LARGE SCALE GENOMIC DNA]</scope>
</reference>
<accession>A0A2S1GMW2</accession>
<proteinExistence type="predicted"/>
<dbReference type="Proteomes" id="UP000246678">
    <property type="component" value="Segment"/>
</dbReference>
<sequence length="70" mass="8091">MVVAYGYTNWLGKTQVTYNIETAVREASKEHDVRISGECRCGHEFDDDISYDDLVSQCETLFDVEPDDFY</sequence>
<keyword evidence="2" id="KW-1185">Reference proteome</keyword>
<dbReference type="KEGG" id="vg:54991151"/>
<dbReference type="EMBL" id="MH113815">
    <property type="protein sequence ID" value="AWD90731.1"/>
    <property type="molecule type" value="Genomic_DNA"/>
</dbReference>
<organism evidence="1 2">
    <name type="scientific">Pseudomonas phage Alpheus</name>
    <dbReference type="NCBI Taxonomy" id="2163983"/>
    <lineage>
        <taxon>Viruses</taxon>
        <taxon>Duplodnaviria</taxon>
        <taxon>Heunggongvirae</taxon>
        <taxon>Uroviricota</taxon>
        <taxon>Caudoviricetes</taxon>
        <taxon>Autographivirales</taxon>
        <taxon>Autosignataviridae</taxon>
        <taxon>Colwellvirinae</taxon>
        <taxon>Nerthusvirus</taxon>
        <taxon>Nerthusvirus alpheus</taxon>
        <taxon>Uliginvirus alpheus</taxon>
    </lineage>
</organism>
<evidence type="ECO:0000313" key="2">
    <source>
        <dbReference type="Proteomes" id="UP000246678"/>
    </source>
</evidence>
<dbReference type="RefSeq" id="YP_009800649.1">
    <property type="nucleotide sequence ID" value="NC_047957.1"/>
</dbReference>
<name>A0A2S1GMW2_9CAUD</name>
<dbReference type="GeneID" id="54991151"/>